<accession>F4LIX8</accession>
<dbReference type="SUPFAM" id="SSF47413">
    <property type="entry name" value="lambda repressor-like DNA-binding domains"/>
    <property type="match status" value="1"/>
</dbReference>
<feature type="domain" description="HTH cro/C1-type" evidence="2">
    <location>
        <begin position="12"/>
        <end position="66"/>
    </location>
</feature>
<dbReference type="PANTHER" id="PTHR46797">
    <property type="entry name" value="HTH-TYPE TRANSCRIPTIONAL REGULATOR"/>
    <property type="match status" value="1"/>
</dbReference>
<evidence type="ECO:0000313" key="4">
    <source>
        <dbReference type="Proteomes" id="UP000006546"/>
    </source>
</evidence>
<dbReference type="PROSITE" id="PS50943">
    <property type="entry name" value="HTH_CROC1"/>
    <property type="match status" value="1"/>
</dbReference>
<dbReference type="HOGENOM" id="CLU_066192_17_8_12"/>
<keyword evidence="4" id="KW-1185">Reference proteome</keyword>
<dbReference type="EMBL" id="CP002696">
    <property type="protein sequence ID" value="AEE17287.1"/>
    <property type="molecule type" value="Genomic_DNA"/>
</dbReference>
<dbReference type="Gene3D" id="1.10.260.40">
    <property type="entry name" value="lambda repressor-like DNA-binding domains"/>
    <property type="match status" value="1"/>
</dbReference>
<dbReference type="SMART" id="SM00530">
    <property type="entry name" value="HTH_XRE"/>
    <property type="match status" value="1"/>
</dbReference>
<dbReference type="InterPro" id="IPR001387">
    <property type="entry name" value="Cro/C1-type_HTH"/>
</dbReference>
<dbReference type="AlphaFoldDB" id="F4LIX8"/>
<keyword evidence="1" id="KW-0238">DNA-binding</keyword>
<name>F4LIX8_TREBD</name>
<dbReference type="RefSeq" id="WP_013758991.1">
    <property type="nucleotide sequence ID" value="NC_015500.1"/>
</dbReference>
<evidence type="ECO:0000313" key="3">
    <source>
        <dbReference type="EMBL" id="AEE17287.1"/>
    </source>
</evidence>
<dbReference type="KEGG" id="tbe:Trebr_1867"/>
<sequence length="106" mass="11972">MEKLKIIVGDNIRRLRREYGWTQAYVAENLGVTAPFLTMIESGQRGMSLDLIEKLSELFDVPAASFFVQYSDTSAGVSRQELAALKKRLTLKMIKVIEETLSETNT</sequence>
<dbReference type="Pfam" id="PF01381">
    <property type="entry name" value="HTH_3"/>
    <property type="match status" value="1"/>
</dbReference>
<evidence type="ECO:0000259" key="2">
    <source>
        <dbReference type="PROSITE" id="PS50943"/>
    </source>
</evidence>
<dbReference type="eggNOG" id="COG1396">
    <property type="taxonomic scope" value="Bacteria"/>
</dbReference>
<dbReference type="InterPro" id="IPR050807">
    <property type="entry name" value="TransReg_Diox_bact_type"/>
</dbReference>
<protein>
    <submittedName>
        <fullName evidence="3">Helix-turn-helix domain protein</fullName>
    </submittedName>
</protein>
<proteinExistence type="predicted"/>
<dbReference type="GO" id="GO:0003700">
    <property type="term" value="F:DNA-binding transcription factor activity"/>
    <property type="evidence" value="ECO:0007669"/>
    <property type="project" value="TreeGrafter"/>
</dbReference>
<dbReference type="PANTHER" id="PTHR46797:SF1">
    <property type="entry name" value="METHYLPHOSPHONATE SYNTHASE"/>
    <property type="match status" value="1"/>
</dbReference>
<evidence type="ECO:0000256" key="1">
    <source>
        <dbReference type="ARBA" id="ARBA00023125"/>
    </source>
</evidence>
<dbReference type="OrthoDB" id="362430at2"/>
<dbReference type="GO" id="GO:0005829">
    <property type="term" value="C:cytosol"/>
    <property type="evidence" value="ECO:0007669"/>
    <property type="project" value="TreeGrafter"/>
</dbReference>
<dbReference type="STRING" id="906968.Trebr_1867"/>
<organism evidence="3 4">
    <name type="scientific">Treponema brennaborense (strain DSM 12168 / CIP 105900 / DD5/3)</name>
    <dbReference type="NCBI Taxonomy" id="906968"/>
    <lineage>
        <taxon>Bacteria</taxon>
        <taxon>Pseudomonadati</taxon>
        <taxon>Spirochaetota</taxon>
        <taxon>Spirochaetia</taxon>
        <taxon>Spirochaetales</taxon>
        <taxon>Treponemataceae</taxon>
        <taxon>Treponema</taxon>
    </lineage>
</organism>
<dbReference type="GO" id="GO:0003677">
    <property type="term" value="F:DNA binding"/>
    <property type="evidence" value="ECO:0007669"/>
    <property type="project" value="UniProtKB-KW"/>
</dbReference>
<dbReference type="InterPro" id="IPR010982">
    <property type="entry name" value="Lambda_DNA-bd_dom_sf"/>
</dbReference>
<gene>
    <name evidence="3" type="ordered locus">Trebr_1867</name>
</gene>
<dbReference type="CDD" id="cd00093">
    <property type="entry name" value="HTH_XRE"/>
    <property type="match status" value="1"/>
</dbReference>
<dbReference type="Proteomes" id="UP000006546">
    <property type="component" value="Chromosome"/>
</dbReference>
<reference evidence="4" key="1">
    <citation type="submission" date="2011-04" db="EMBL/GenBank/DDBJ databases">
        <title>The complete genome of Treponema brennaborense DSM 12168.</title>
        <authorList>
            <person name="Lucas S."/>
            <person name="Han J."/>
            <person name="Lapidus A."/>
            <person name="Bruce D."/>
            <person name="Goodwin L."/>
            <person name="Pitluck S."/>
            <person name="Peters L."/>
            <person name="Kyrpides N."/>
            <person name="Mavromatis K."/>
            <person name="Ivanova N."/>
            <person name="Mikhailova N."/>
            <person name="Pagani I."/>
            <person name="Teshima H."/>
            <person name="Detter J.C."/>
            <person name="Tapia R."/>
            <person name="Han C."/>
            <person name="Land M."/>
            <person name="Hauser L."/>
            <person name="Markowitz V."/>
            <person name="Cheng J.-F."/>
            <person name="Hugenholtz P."/>
            <person name="Woyke T."/>
            <person name="Wu D."/>
            <person name="Gronow S."/>
            <person name="Wellnitz S."/>
            <person name="Brambilla E."/>
            <person name="Klenk H.-P."/>
            <person name="Eisen J.A."/>
        </authorList>
    </citation>
    <scope>NUCLEOTIDE SEQUENCE [LARGE SCALE GENOMIC DNA]</scope>
    <source>
        <strain evidence="4">DSM 12168 / CIP 105900 / DD5/3</strain>
    </source>
</reference>